<dbReference type="RefSeq" id="WP_014108524.1">
    <property type="nucleotide sequence ID" value="NC_016041.1"/>
</dbReference>
<dbReference type="OrthoDB" id="6696169at2"/>
<sequence>MKHLAPIFMCLYILVLNSTSFESSASEAVDKVYHPYVLPFEREFEWRFSSRKNDDGNALLQRIAYGQAISEYVTVEGYFVGERDKEDNFGLHSYEIETRWMLSDQGEYWADWGALFELEKGHEKDSWEFTTGILAEKEFGRTSLTVNFLVSQSWGSDSDKTLQGDFRLKYRYRWIPEIQPAIEIYSKHEFLGIGPAFMGISRFEGQRQLKWELGFIAGLNGKSTDHTLRFALEMEF</sequence>
<reference evidence="2 3" key="1">
    <citation type="journal article" date="2011" name="J. Bacteriol.">
        <title>Complete genome sequence of seawater bacterium Glaciecola nitratireducens FR1064T.</title>
        <authorList>
            <person name="Bian F."/>
            <person name="Qin Q.L."/>
            <person name="Xie B.B."/>
            <person name="Shu Y.L."/>
            <person name="Zhang X.Y."/>
            <person name="Yu Y."/>
            <person name="Chen B."/>
            <person name="Chen X.L."/>
            <person name="Zhou B.C."/>
            <person name="Zhang Y.Z."/>
        </authorList>
    </citation>
    <scope>NUCLEOTIDE SEQUENCE [LARGE SCALE GENOMIC DNA]</scope>
    <source>
        <strain evidence="3">JCM 12485 / KCTC 12276 / FR1064</strain>
    </source>
</reference>
<dbReference type="HOGENOM" id="CLU_099339_0_0_6"/>
<evidence type="ECO:0000313" key="3">
    <source>
        <dbReference type="Proteomes" id="UP000009282"/>
    </source>
</evidence>
<gene>
    <name evidence="2" type="ordered locus">GNIT_1532</name>
</gene>
<feature type="chain" id="PRO_5003467529" description="Copper resistance protein B" evidence="1">
    <location>
        <begin position="26"/>
        <end position="236"/>
    </location>
</feature>
<keyword evidence="3" id="KW-1185">Reference proteome</keyword>
<protein>
    <recommendedName>
        <fullName evidence="4">Copper resistance protein B</fullName>
    </recommendedName>
</protein>
<feature type="signal peptide" evidence="1">
    <location>
        <begin position="1"/>
        <end position="25"/>
    </location>
</feature>
<proteinExistence type="predicted"/>
<dbReference type="eggNOG" id="ENOG502ZA0D">
    <property type="taxonomic scope" value="Bacteria"/>
</dbReference>
<dbReference type="STRING" id="1085623.GNIT_1532"/>
<keyword evidence="1" id="KW-0732">Signal</keyword>
<dbReference type="AlphaFoldDB" id="G4QGL3"/>
<evidence type="ECO:0008006" key="4">
    <source>
        <dbReference type="Google" id="ProtNLM"/>
    </source>
</evidence>
<organism evidence="2 3">
    <name type="scientific">Glaciecola nitratireducens (strain JCM 12485 / KCTC 12276 / FR1064)</name>
    <dbReference type="NCBI Taxonomy" id="1085623"/>
    <lineage>
        <taxon>Bacteria</taxon>
        <taxon>Pseudomonadati</taxon>
        <taxon>Pseudomonadota</taxon>
        <taxon>Gammaproteobacteria</taxon>
        <taxon>Alteromonadales</taxon>
        <taxon>Alteromonadaceae</taxon>
        <taxon>Brumicola</taxon>
    </lineage>
</organism>
<dbReference type="EMBL" id="CP003060">
    <property type="protein sequence ID" value="AEP29650.1"/>
    <property type="molecule type" value="Genomic_DNA"/>
</dbReference>
<dbReference type="KEGG" id="gni:GNIT_1532"/>
<name>G4QGL3_GLANF</name>
<evidence type="ECO:0000256" key="1">
    <source>
        <dbReference type="SAM" id="SignalP"/>
    </source>
</evidence>
<accession>G4QGL3</accession>
<evidence type="ECO:0000313" key="2">
    <source>
        <dbReference type="EMBL" id="AEP29650.1"/>
    </source>
</evidence>
<dbReference type="Proteomes" id="UP000009282">
    <property type="component" value="Chromosome"/>
</dbReference>